<accession>A0A921NCI8</accession>
<sequence length="337" mass="38441">MLTNRQLEILQVIVDDFITSAQPVGSRQISKKEHITYSPATIRNEMADLEEMGLLEKTHTSSGRVPSDKGYRFYVDHLLQPKRLLKEDMLQIQSVFTDQHAEVEQIIRKSATILSQLTSYTSIMLGPDVQSHRIKKISIVSLTDDTAVAIIVTDQGHVEHRTFHVPEHFSASDVEKAVNILNERLYNVPLEHFAQSLETEVQRLLKQHINAAEEFIASLTHHEPSQTKLFYGGKTNMLRQPEFHDVNKLRMLMDMMEARQQVYELFQPNEAGIHIRIGSENEQIAMENCSVITATYQAGESTGAIAIIGPTRMDYERVISLVDFVRRDLTRAFNKAK</sequence>
<dbReference type="EMBL" id="DYTV01000137">
    <property type="protein sequence ID" value="HJH12012.1"/>
    <property type="molecule type" value="Genomic_DNA"/>
</dbReference>
<reference evidence="9" key="1">
    <citation type="journal article" date="2021" name="PeerJ">
        <title>Extensive microbial diversity within the chicken gut microbiome revealed by metagenomics and culture.</title>
        <authorList>
            <person name="Gilroy R."/>
            <person name="Ravi A."/>
            <person name="Getino M."/>
            <person name="Pursley I."/>
            <person name="Horton D.L."/>
            <person name="Alikhan N.F."/>
            <person name="Baker D."/>
            <person name="Gharbi K."/>
            <person name="Hall N."/>
            <person name="Watson M."/>
            <person name="Adriaenssens E.M."/>
            <person name="Foster-Nyarko E."/>
            <person name="Jarju S."/>
            <person name="Secka A."/>
            <person name="Antonio M."/>
            <person name="Oren A."/>
            <person name="Chaudhuri R.R."/>
            <person name="La Ragione R."/>
            <person name="Hildebrand F."/>
            <person name="Pallen M.J."/>
        </authorList>
    </citation>
    <scope>NUCLEOTIDE SEQUENCE</scope>
    <source>
        <strain evidence="9">CHK160-4876</strain>
    </source>
</reference>
<dbReference type="PANTHER" id="PTHR34824:SF1">
    <property type="entry name" value="HEAT-INDUCIBLE TRANSCRIPTION REPRESSOR HRCA"/>
    <property type="match status" value="1"/>
</dbReference>
<dbReference type="NCBIfam" id="TIGR00331">
    <property type="entry name" value="hrcA"/>
    <property type="match status" value="1"/>
</dbReference>
<evidence type="ECO:0000313" key="9">
    <source>
        <dbReference type="EMBL" id="HJH12012.1"/>
    </source>
</evidence>
<dbReference type="FunFam" id="1.10.10.10:FF:000049">
    <property type="entry name" value="Heat-inducible transcription repressor HrcA"/>
    <property type="match status" value="1"/>
</dbReference>
<evidence type="ECO:0000256" key="4">
    <source>
        <dbReference type="ARBA" id="ARBA00023163"/>
    </source>
</evidence>
<dbReference type="InterPro" id="IPR029016">
    <property type="entry name" value="GAF-like_dom_sf"/>
</dbReference>
<dbReference type="Gene3D" id="1.10.10.10">
    <property type="entry name" value="Winged helix-like DNA-binding domain superfamily/Winged helix DNA-binding domain"/>
    <property type="match status" value="1"/>
</dbReference>
<keyword evidence="4 6" id="KW-0804">Transcription</keyword>
<comment type="function">
    <text evidence="5 6">Negative regulator of class I heat shock genes (grpE-dnaK-dnaJ and groELS operons). Prevents heat-shock induction of these operons.</text>
</comment>
<evidence type="ECO:0000256" key="5">
    <source>
        <dbReference type="ARBA" id="ARBA00055319"/>
    </source>
</evidence>
<evidence type="ECO:0000256" key="1">
    <source>
        <dbReference type="ARBA" id="ARBA00022491"/>
    </source>
</evidence>
<comment type="similarity">
    <text evidence="6">Belongs to the HrcA family.</text>
</comment>
<dbReference type="PIRSF" id="PIRSF005485">
    <property type="entry name" value="HrcA"/>
    <property type="match status" value="1"/>
</dbReference>
<dbReference type="Gene3D" id="3.30.390.60">
    <property type="entry name" value="Heat-inducible transcription repressor hrca homolog, domain 3"/>
    <property type="match status" value="1"/>
</dbReference>
<evidence type="ECO:0000259" key="7">
    <source>
        <dbReference type="Pfam" id="PF01628"/>
    </source>
</evidence>
<dbReference type="GO" id="GO:0003677">
    <property type="term" value="F:DNA binding"/>
    <property type="evidence" value="ECO:0007669"/>
    <property type="project" value="InterPro"/>
</dbReference>
<dbReference type="GO" id="GO:0045892">
    <property type="term" value="P:negative regulation of DNA-templated transcription"/>
    <property type="evidence" value="ECO:0007669"/>
    <property type="project" value="UniProtKB-UniRule"/>
</dbReference>
<evidence type="ECO:0000256" key="6">
    <source>
        <dbReference type="HAMAP-Rule" id="MF_00081"/>
    </source>
</evidence>
<name>A0A921NCI8_9BACL</name>
<evidence type="ECO:0000256" key="3">
    <source>
        <dbReference type="ARBA" id="ARBA00023016"/>
    </source>
</evidence>
<protein>
    <recommendedName>
        <fullName evidence="6">Heat-inducible transcription repressor HrcA</fullName>
    </recommendedName>
</protein>
<comment type="caution">
    <text evidence="9">The sequence shown here is derived from an EMBL/GenBank/DDBJ whole genome shotgun (WGS) entry which is preliminary data.</text>
</comment>
<dbReference type="InterPro" id="IPR036388">
    <property type="entry name" value="WH-like_DNA-bd_sf"/>
</dbReference>
<gene>
    <name evidence="6 9" type="primary">hrcA</name>
    <name evidence="9" type="ORF">K8V30_10075</name>
</gene>
<proteinExistence type="inferred from homology"/>
<dbReference type="SUPFAM" id="SSF55781">
    <property type="entry name" value="GAF domain-like"/>
    <property type="match status" value="1"/>
</dbReference>
<dbReference type="InterPro" id="IPR002571">
    <property type="entry name" value="HrcA"/>
</dbReference>
<dbReference type="SUPFAM" id="SSF46785">
    <property type="entry name" value="Winged helix' DNA-binding domain"/>
    <property type="match status" value="1"/>
</dbReference>
<dbReference type="InterPro" id="IPR021153">
    <property type="entry name" value="HrcA_C"/>
</dbReference>
<dbReference type="AlphaFoldDB" id="A0A921NCI8"/>
<evidence type="ECO:0000313" key="10">
    <source>
        <dbReference type="Proteomes" id="UP000700212"/>
    </source>
</evidence>
<dbReference type="InterPro" id="IPR023120">
    <property type="entry name" value="WHTH_transcript_rep_HrcA_IDD"/>
</dbReference>
<keyword evidence="2 6" id="KW-0805">Transcription regulation</keyword>
<dbReference type="InterPro" id="IPR036390">
    <property type="entry name" value="WH_DNA-bd_sf"/>
</dbReference>
<evidence type="ECO:0000259" key="8">
    <source>
        <dbReference type="Pfam" id="PF03444"/>
    </source>
</evidence>
<evidence type="ECO:0000256" key="2">
    <source>
        <dbReference type="ARBA" id="ARBA00023015"/>
    </source>
</evidence>
<keyword evidence="3 6" id="KW-0346">Stress response</keyword>
<dbReference type="Gene3D" id="3.30.450.40">
    <property type="match status" value="1"/>
</dbReference>
<dbReference type="InterPro" id="IPR005104">
    <property type="entry name" value="WHTH_HrcA_DNA-bd"/>
</dbReference>
<keyword evidence="1 6" id="KW-0678">Repressor</keyword>
<reference evidence="9" key="2">
    <citation type="submission" date="2021-09" db="EMBL/GenBank/DDBJ databases">
        <authorList>
            <person name="Gilroy R."/>
        </authorList>
    </citation>
    <scope>NUCLEOTIDE SEQUENCE</scope>
    <source>
        <strain evidence="9">CHK160-4876</strain>
    </source>
</reference>
<dbReference type="Pfam" id="PF03444">
    <property type="entry name" value="WHD_HrcA"/>
    <property type="match status" value="1"/>
</dbReference>
<dbReference type="HAMAP" id="MF_00081">
    <property type="entry name" value="HrcA"/>
    <property type="match status" value="1"/>
</dbReference>
<organism evidence="9 10">
    <name type="scientific">Metalysinibacillus jejuensis</name>
    <dbReference type="NCBI Taxonomy" id="914327"/>
    <lineage>
        <taxon>Bacteria</taxon>
        <taxon>Bacillati</taxon>
        <taxon>Bacillota</taxon>
        <taxon>Bacilli</taxon>
        <taxon>Bacillales</taxon>
        <taxon>Caryophanaceae</taxon>
        <taxon>Metalysinibacillus</taxon>
    </lineage>
</organism>
<dbReference type="PANTHER" id="PTHR34824">
    <property type="entry name" value="HEAT-INDUCIBLE TRANSCRIPTION REPRESSOR HRCA"/>
    <property type="match status" value="1"/>
</dbReference>
<dbReference type="Proteomes" id="UP000700212">
    <property type="component" value="Unassembled WGS sequence"/>
</dbReference>
<feature type="domain" description="Winged helix-turn-helix transcription repressor HrcA DNA-binding" evidence="8">
    <location>
        <begin position="1"/>
        <end position="71"/>
    </location>
</feature>
<feature type="domain" description="Heat-inducible transcription repressor HrcA C-terminal" evidence="7">
    <location>
        <begin position="104"/>
        <end position="319"/>
    </location>
</feature>
<dbReference type="Pfam" id="PF01628">
    <property type="entry name" value="HrcA"/>
    <property type="match status" value="1"/>
</dbReference>